<name>A0AAY4CJ75_9TELE</name>
<evidence type="ECO:0000256" key="4">
    <source>
        <dbReference type="ARBA" id="ARBA00023136"/>
    </source>
</evidence>
<dbReference type="Gene3D" id="3.30.750.24">
    <property type="entry name" value="STAS domain"/>
    <property type="match status" value="1"/>
</dbReference>
<dbReference type="Ensembl" id="ENSDCDT00010041256.1">
    <property type="protein sequence ID" value="ENSDCDP00010033255.1"/>
    <property type="gene ID" value="ENSDCDG00010020236.1"/>
</dbReference>
<feature type="transmembrane region" description="Helical" evidence="6">
    <location>
        <begin position="258"/>
        <end position="278"/>
    </location>
</feature>
<evidence type="ECO:0000256" key="5">
    <source>
        <dbReference type="SAM" id="Coils"/>
    </source>
</evidence>
<keyword evidence="5" id="KW-0175">Coiled coil</keyword>
<dbReference type="InterPro" id="IPR036513">
    <property type="entry name" value="STAS_dom_sf"/>
</dbReference>
<dbReference type="InterPro" id="IPR011547">
    <property type="entry name" value="SLC26A/SulP_dom"/>
</dbReference>
<feature type="transmembrane region" description="Helical" evidence="6">
    <location>
        <begin position="228"/>
        <end position="246"/>
    </location>
</feature>
<accession>A0AAY4CJ75</accession>
<reference evidence="8" key="2">
    <citation type="submission" date="2025-08" db="UniProtKB">
        <authorList>
            <consortium name="Ensembl"/>
        </authorList>
    </citation>
    <scope>IDENTIFICATION</scope>
</reference>
<feature type="domain" description="STAS" evidence="7">
    <location>
        <begin position="496"/>
        <end position="708"/>
    </location>
</feature>
<dbReference type="GO" id="GO:0016020">
    <property type="term" value="C:membrane"/>
    <property type="evidence" value="ECO:0007669"/>
    <property type="project" value="UniProtKB-SubCell"/>
</dbReference>
<feature type="transmembrane region" description="Helical" evidence="6">
    <location>
        <begin position="149"/>
        <end position="171"/>
    </location>
</feature>
<dbReference type="PROSITE" id="PS01130">
    <property type="entry name" value="SLC26A"/>
    <property type="match status" value="1"/>
</dbReference>
<comment type="subcellular location">
    <subcellularLocation>
        <location evidence="1">Membrane</location>
        <topology evidence="1">Multi-pass membrane protein</topology>
    </subcellularLocation>
</comment>
<dbReference type="Pfam" id="PF01740">
    <property type="entry name" value="STAS"/>
    <property type="match status" value="1"/>
</dbReference>
<evidence type="ECO:0000313" key="9">
    <source>
        <dbReference type="Proteomes" id="UP000694580"/>
    </source>
</evidence>
<evidence type="ECO:0000256" key="2">
    <source>
        <dbReference type="ARBA" id="ARBA00022692"/>
    </source>
</evidence>
<gene>
    <name evidence="8" type="primary">slc26a6l2</name>
</gene>
<dbReference type="InterPro" id="IPR002645">
    <property type="entry name" value="STAS_dom"/>
</dbReference>
<feature type="transmembrane region" description="Helical" evidence="6">
    <location>
        <begin position="83"/>
        <end position="107"/>
    </location>
</feature>
<reference evidence="8 9" key="1">
    <citation type="submission" date="2020-06" db="EMBL/GenBank/DDBJ databases">
        <authorList>
            <consortium name="Wellcome Sanger Institute Data Sharing"/>
        </authorList>
    </citation>
    <scope>NUCLEOTIDE SEQUENCE [LARGE SCALE GENOMIC DNA]</scope>
</reference>
<feature type="transmembrane region" description="Helical" evidence="6">
    <location>
        <begin position="440"/>
        <end position="472"/>
    </location>
</feature>
<evidence type="ECO:0000259" key="7">
    <source>
        <dbReference type="PROSITE" id="PS50801"/>
    </source>
</evidence>
<evidence type="ECO:0000256" key="1">
    <source>
        <dbReference type="ARBA" id="ARBA00004141"/>
    </source>
</evidence>
<keyword evidence="2 6" id="KW-0812">Transmembrane</keyword>
<keyword evidence="4 6" id="KW-0472">Membrane</keyword>
<dbReference type="Pfam" id="PF00916">
    <property type="entry name" value="Sulfate_transp"/>
    <property type="match status" value="1"/>
</dbReference>
<dbReference type="PANTHER" id="PTHR11814">
    <property type="entry name" value="SULFATE TRANSPORTER"/>
    <property type="match status" value="1"/>
</dbReference>
<dbReference type="InterPro" id="IPR018045">
    <property type="entry name" value="S04_transporter_CS"/>
</dbReference>
<evidence type="ECO:0000256" key="3">
    <source>
        <dbReference type="ARBA" id="ARBA00022989"/>
    </source>
</evidence>
<feature type="transmembrane region" description="Helical" evidence="6">
    <location>
        <begin position="306"/>
        <end position="329"/>
    </location>
</feature>
<dbReference type="InterPro" id="IPR001902">
    <property type="entry name" value="SLC26A/SulP_fam"/>
</dbReference>
<sequence>MSLTLTLTLFQTHRNSFQHINGVTVRWLLTWVPVLSWLPRYSIREDGLGDLIAGISVGIMHLPQGMAYALLASVPPVYGLYTSFYPVLIYFIFGTSRHVSIGTFAVISMMIGSVTERLAPDAHFLVNGTNSSSGFYINEAARDTYRVQVATASTLLTGAFQVVLGMMRFGFVGTYLSEPLVRGYTTGAAAHVVISQLKYLFGVSPQRHNGPLELIYTLVDVCALLPQTSVPTLVISVVSLAVLILVKEINSIYSRKLPLPIPIELLVIIAATLTSYYIHLGDIHQVQVVGEIPSGLLPPAMPDRGLFSSLVGDAFAVAVVSYAISISLGKTFALKYGYKVDNNQELVALGLSNTVGGFFHCYSVTSSMSRSLVQESTGGKTQMAGAISAVIVLITVLKLGALFEELPKAVLSTIVFVNLKGMFKQCADLPLLWKTNRVDLLVWVVTFACTLLLNLDVGLAVSVTFSLLTVILRTQRPKYYVLGWLPGTELYVDAQTYAEAKEILGITIFRCSSFLYHANAELYRQALEEKSGINVNKLLKHKRKRIAKEKREAQKNRKSKQLRNNAMVVIPTNQPAFSVNKETEFARQCGSDPCTDSASVGQSECVANGNVNWGFQDEEDTCATSTRIHMSSQSSTHSVILDLSTVGFVDTVTLKMLKNVREQISVCVCVCVCVSVCVVQHLEQGGFFSEGVCKSKVFPTIHDAVLHCLMLKGRELPSHHPGHAQPCVSTNF</sequence>
<evidence type="ECO:0000313" key="8">
    <source>
        <dbReference type="Ensembl" id="ENSDCDP00010033255.1"/>
    </source>
</evidence>
<dbReference type="Proteomes" id="UP000694580">
    <property type="component" value="Chromosome 10"/>
</dbReference>
<dbReference type="GeneTree" id="ENSGT01150000286960"/>
<dbReference type="GO" id="GO:0008271">
    <property type="term" value="F:secondary active sulfate transmembrane transporter activity"/>
    <property type="evidence" value="ECO:0007669"/>
    <property type="project" value="InterPro"/>
</dbReference>
<proteinExistence type="predicted"/>
<feature type="transmembrane region" description="Helical" evidence="6">
    <location>
        <begin position="383"/>
        <end position="403"/>
    </location>
</feature>
<organism evidence="8 9">
    <name type="scientific">Denticeps clupeoides</name>
    <name type="common">denticle herring</name>
    <dbReference type="NCBI Taxonomy" id="299321"/>
    <lineage>
        <taxon>Eukaryota</taxon>
        <taxon>Metazoa</taxon>
        <taxon>Chordata</taxon>
        <taxon>Craniata</taxon>
        <taxon>Vertebrata</taxon>
        <taxon>Euteleostomi</taxon>
        <taxon>Actinopterygii</taxon>
        <taxon>Neopterygii</taxon>
        <taxon>Teleostei</taxon>
        <taxon>Clupei</taxon>
        <taxon>Clupeiformes</taxon>
        <taxon>Denticipitoidei</taxon>
        <taxon>Denticipitidae</taxon>
        <taxon>Denticeps</taxon>
    </lineage>
</organism>
<dbReference type="SUPFAM" id="SSF52091">
    <property type="entry name" value="SpoIIaa-like"/>
    <property type="match status" value="1"/>
</dbReference>
<dbReference type="PROSITE" id="PS50801">
    <property type="entry name" value="STAS"/>
    <property type="match status" value="1"/>
</dbReference>
<dbReference type="AlphaFoldDB" id="A0AAY4CJ75"/>
<keyword evidence="3 6" id="KW-1133">Transmembrane helix</keyword>
<reference evidence="8" key="3">
    <citation type="submission" date="2025-09" db="UniProtKB">
        <authorList>
            <consortium name="Ensembl"/>
        </authorList>
    </citation>
    <scope>IDENTIFICATION</scope>
</reference>
<keyword evidence="9" id="KW-1185">Reference proteome</keyword>
<feature type="coiled-coil region" evidence="5">
    <location>
        <begin position="536"/>
        <end position="563"/>
    </location>
</feature>
<dbReference type="NCBIfam" id="TIGR00815">
    <property type="entry name" value="sulP"/>
    <property type="match status" value="1"/>
</dbReference>
<evidence type="ECO:0000256" key="6">
    <source>
        <dbReference type="SAM" id="Phobius"/>
    </source>
</evidence>
<protein>
    <recommendedName>
        <fullName evidence="7">STAS domain-containing protein</fullName>
    </recommendedName>
</protein>